<evidence type="ECO:0000313" key="3">
    <source>
        <dbReference type="Proteomes" id="UP000265703"/>
    </source>
</evidence>
<dbReference type="Proteomes" id="UP000265703">
    <property type="component" value="Unassembled WGS sequence"/>
</dbReference>
<feature type="region of interest" description="Disordered" evidence="1">
    <location>
        <begin position="220"/>
        <end position="239"/>
    </location>
</feature>
<keyword evidence="3" id="KW-1185">Reference proteome</keyword>
<dbReference type="AlphaFoldDB" id="A0A397S4F3"/>
<dbReference type="EMBL" id="QKYT01000819">
    <property type="protein sequence ID" value="RIA81280.1"/>
    <property type="molecule type" value="Genomic_DNA"/>
</dbReference>
<organism evidence="2 3">
    <name type="scientific">Glomus cerebriforme</name>
    <dbReference type="NCBI Taxonomy" id="658196"/>
    <lineage>
        <taxon>Eukaryota</taxon>
        <taxon>Fungi</taxon>
        <taxon>Fungi incertae sedis</taxon>
        <taxon>Mucoromycota</taxon>
        <taxon>Glomeromycotina</taxon>
        <taxon>Glomeromycetes</taxon>
        <taxon>Glomerales</taxon>
        <taxon>Glomeraceae</taxon>
        <taxon>Glomus</taxon>
    </lineage>
</organism>
<feature type="compositionally biased region" description="Polar residues" evidence="1">
    <location>
        <begin position="220"/>
        <end position="232"/>
    </location>
</feature>
<gene>
    <name evidence="2" type="ORF">C1645_566211</name>
</gene>
<reference evidence="2 3" key="1">
    <citation type="submission" date="2018-06" db="EMBL/GenBank/DDBJ databases">
        <title>Comparative genomics reveals the genomic features of Rhizophagus irregularis, R. cerebriforme, R. diaphanum and Gigaspora rosea, and their symbiotic lifestyle signature.</title>
        <authorList>
            <person name="Morin E."/>
            <person name="San Clemente H."/>
            <person name="Chen E.C.H."/>
            <person name="De La Providencia I."/>
            <person name="Hainaut M."/>
            <person name="Kuo A."/>
            <person name="Kohler A."/>
            <person name="Murat C."/>
            <person name="Tang N."/>
            <person name="Roy S."/>
            <person name="Loubradou J."/>
            <person name="Henrissat B."/>
            <person name="Grigoriev I.V."/>
            <person name="Corradi N."/>
            <person name="Roux C."/>
            <person name="Martin F.M."/>
        </authorList>
    </citation>
    <scope>NUCLEOTIDE SEQUENCE [LARGE SCALE GENOMIC DNA]</scope>
    <source>
        <strain evidence="2 3">DAOM 227022</strain>
    </source>
</reference>
<dbReference type="OrthoDB" id="289162at2759"/>
<evidence type="ECO:0000256" key="1">
    <source>
        <dbReference type="SAM" id="MobiDB-lite"/>
    </source>
</evidence>
<accession>A0A397S4F3</accession>
<proteinExistence type="predicted"/>
<evidence type="ECO:0000313" key="2">
    <source>
        <dbReference type="EMBL" id="RIA81280.1"/>
    </source>
</evidence>
<comment type="caution">
    <text evidence="2">The sequence shown here is derived from an EMBL/GenBank/DDBJ whole genome shotgun (WGS) entry which is preliminary data.</text>
</comment>
<feature type="region of interest" description="Disordered" evidence="1">
    <location>
        <begin position="123"/>
        <end position="153"/>
    </location>
</feature>
<dbReference type="STRING" id="658196.A0A397S4F3"/>
<sequence>MSNRRSSRLADKQRINYNEEEPAIEVEAFDEETNEIQNVEIVNLAYTPQYTFSSYKKGRSKTKVNRALLQKAANTLSELKFALESTKSAAYSFENFLKNKKKINHNQPEQIQDFRLREHDLMETEPSMPNPSKRSMNDDAAPRKRPKQPILPRFTLKLSDDLKKTYRPKLPNSTSLEDTEIIVYDSADPDFDNDDSIITIAEHKQNMIITKKISLNKRTSNEGLLSSTNTHDQMNKGRE</sequence>
<protein>
    <submittedName>
        <fullName evidence="2">Uncharacterized protein</fullName>
    </submittedName>
</protein>
<name>A0A397S4F3_9GLOM</name>